<dbReference type="AlphaFoldDB" id="A0A212EU50"/>
<dbReference type="Proteomes" id="UP000007151">
    <property type="component" value="Unassembled WGS sequence"/>
</dbReference>
<dbReference type="OrthoDB" id="7489388at2759"/>
<proteinExistence type="predicted"/>
<name>A0A212EU50_DANPL</name>
<dbReference type="KEGG" id="dpl:KGM_203889"/>
<organism evidence="1 2">
    <name type="scientific">Danaus plexippus plexippus</name>
    <dbReference type="NCBI Taxonomy" id="278856"/>
    <lineage>
        <taxon>Eukaryota</taxon>
        <taxon>Metazoa</taxon>
        <taxon>Ecdysozoa</taxon>
        <taxon>Arthropoda</taxon>
        <taxon>Hexapoda</taxon>
        <taxon>Insecta</taxon>
        <taxon>Pterygota</taxon>
        <taxon>Neoptera</taxon>
        <taxon>Endopterygota</taxon>
        <taxon>Lepidoptera</taxon>
        <taxon>Glossata</taxon>
        <taxon>Ditrysia</taxon>
        <taxon>Papilionoidea</taxon>
        <taxon>Nymphalidae</taxon>
        <taxon>Danainae</taxon>
        <taxon>Danaini</taxon>
        <taxon>Danaina</taxon>
        <taxon>Danaus</taxon>
        <taxon>Danaus</taxon>
    </lineage>
</organism>
<protein>
    <submittedName>
        <fullName evidence="1">Uncharacterized protein</fullName>
    </submittedName>
</protein>
<sequence>MLFANLLRVIAFFCGVGGEVMLKIDLHETTDRQTTANNLFITYINATDLQRLQNGNATMNLDMKNNMLGHQLFKRNPDSPMYVPLDLGHQIGIPRERSSHTQLVQIKGDSSKIKKSLDDFTMRKRRTYLSTRKFDFPFIDLNSKYHQVSDEDYLRRRNMVEDNFADRDQRIFEVLTKQNKLIERIANSLLLREEKKKKIARTYFDDILESVEKRQSSVNAKTIKPKTTTKKQKAVVTVIDETEIRKALKADPFVSRILRLAGKKKQEYEGQKDQADGYLM</sequence>
<comment type="caution">
    <text evidence="1">The sequence shown here is derived from an EMBL/GenBank/DDBJ whole genome shotgun (WGS) entry which is preliminary data.</text>
</comment>
<evidence type="ECO:0000313" key="1">
    <source>
        <dbReference type="EMBL" id="OWR44974.1"/>
    </source>
</evidence>
<accession>A0A212EU50</accession>
<keyword evidence="2" id="KW-1185">Reference proteome</keyword>
<reference evidence="1 2" key="1">
    <citation type="journal article" date="2011" name="Cell">
        <title>The monarch butterfly genome yields insights into long-distance migration.</title>
        <authorList>
            <person name="Zhan S."/>
            <person name="Merlin C."/>
            <person name="Boore J.L."/>
            <person name="Reppert S.M."/>
        </authorList>
    </citation>
    <scope>NUCLEOTIDE SEQUENCE [LARGE SCALE GENOMIC DNA]</scope>
    <source>
        <strain evidence="1">F-2</strain>
    </source>
</reference>
<evidence type="ECO:0000313" key="2">
    <source>
        <dbReference type="Proteomes" id="UP000007151"/>
    </source>
</evidence>
<gene>
    <name evidence="1" type="ORF">KGM_203889</name>
</gene>
<dbReference type="EMBL" id="AGBW02012507">
    <property type="protein sequence ID" value="OWR44974.1"/>
    <property type="molecule type" value="Genomic_DNA"/>
</dbReference>